<sequence length="131" mass="14254">MNGKTPYEIPTEMREFAERSVEQARKAFDGFIDAAHKAVDGAHGSAESARVNTQDATRKAMSYAENNVTAAFDLAQKLVKSKDLTEVMQHQSEFMKSQMTALQTQLKDIGAAAQDIATKAADTVTKATKAK</sequence>
<dbReference type="NCBIfam" id="TIGR01985">
    <property type="entry name" value="phasin_2"/>
    <property type="match status" value="1"/>
</dbReference>
<evidence type="ECO:0000259" key="1">
    <source>
        <dbReference type="Pfam" id="PF09361"/>
    </source>
</evidence>
<dbReference type="AlphaFoldDB" id="A0A370L598"/>
<organism evidence="2 3">
    <name type="scientific">Bosea caraganae</name>
    <dbReference type="NCBI Taxonomy" id="2763117"/>
    <lineage>
        <taxon>Bacteria</taxon>
        <taxon>Pseudomonadati</taxon>
        <taxon>Pseudomonadota</taxon>
        <taxon>Alphaproteobacteria</taxon>
        <taxon>Hyphomicrobiales</taxon>
        <taxon>Boseaceae</taxon>
        <taxon>Bosea</taxon>
    </lineage>
</organism>
<dbReference type="InterPro" id="IPR018968">
    <property type="entry name" value="Phasin"/>
</dbReference>
<dbReference type="RefSeq" id="WP_114830206.1">
    <property type="nucleotide sequence ID" value="NZ_QQTO01000023.1"/>
</dbReference>
<evidence type="ECO:0000313" key="3">
    <source>
        <dbReference type="Proteomes" id="UP000255207"/>
    </source>
</evidence>
<proteinExistence type="predicted"/>
<dbReference type="Pfam" id="PF09361">
    <property type="entry name" value="Phasin_2"/>
    <property type="match status" value="1"/>
</dbReference>
<comment type="caution">
    <text evidence="2">The sequence shown here is derived from an EMBL/GenBank/DDBJ whole genome shotgun (WGS) entry which is preliminary data.</text>
</comment>
<reference evidence="3" key="1">
    <citation type="submission" date="2018-07" db="EMBL/GenBank/DDBJ databases">
        <authorList>
            <person name="Safronova V.I."/>
            <person name="Chirak E.R."/>
            <person name="Sazanova A.L."/>
        </authorList>
    </citation>
    <scope>NUCLEOTIDE SEQUENCE [LARGE SCALE GENOMIC DNA]</scope>
    <source>
        <strain evidence="3">RCAM04685</strain>
    </source>
</reference>
<dbReference type="OrthoDB" id="7856369at2"/>
<dbReference type="EMBL" id="QQTP01000008">
    <property type="protein sequence ID" value="RDJ23581.1"/>
    <property type="molecule type" value="Genomic_DNA"/>
</dbReference>
<accession>A0A370L598</accession>
<keyword evidence="3" id="KW-1185">Reference proteome</keyword>
<evidence type="ECO:0000313" key="2">
    <source>
        <dbReference type="EMBL" id="RDJ23581.1"/>
    </source>
</evidence>
<name>A0A370L598_9HYPH</name>
<dbReference type="InterPro" id="IPR010234">
    <property type="entry name" value="Phasin_subfam-2"/>
</dbReference>
<gene>
    <name evidence="2" type="ORF">DWE98_15605</name>
</gene>
<dbReference type="Proteomes" id="UP000255207">
    <property type="component" value="Unassembled WGS sequence"/>
</dbReference>
<protein>
    <submittedName>
        <fullName evidence="2">Phasin</fullName>
    </submittedName>
</protein>
<feature type="domain" description="Phasin" evidence="1">
    <location>
        <begin position="31"/>
        <end position="126"/>
    </location>
</feature>